<dbReference type="RefSeq" id="WP_284914668.1">
    <property type="nucleotide sequence ID" value="NZ_CP126980.1"/>
</dbReference>
<evidence type="ECO:0000313" key="1">
    <source>
        <dbReference type="EMBL" id="WIM93460.1"/>
    </source>
</evidence>
<proteinExistence type="predicted"/>
<gene>
    <name evidence="1" type="ORF">ACTOB_005439</name>
</gene>
<keyword evidence="2" id="KW-1185">Reference proteome</keyword>
<reference evidence="1 2" key="1">
    <citation type="submission" date="2023-06" db="EMBL/GenBank/DDBJ databases">
        <authorList>
            <person name="Yushchuk O."/>
            <person name="Binda E."/>
            <person name="Ruckert-Reed C."/>
            <person name="Fedorenko V."/>
            <person name="Kalinowski J."/>
            <person name="Marinelli F."/>
        </authorList>
    </citation>
    <scope>NUCLEOTIDE SEQUENCE [LARGE SCALE GENOMIC DNA]</scope>
    <source>
        <strain evidence="1 2">NRRL 3884</strain>
    </source>
</reference>
<evidence type="ECO:0008006" key="3">
    <source>
        <dbReference type="Google" id="ProtNLM"/>
    </source>
</evidence>
<dbReference type="EMBL" id="CP126980">
    <property type="protein sequence ID" value="WIM93460.1"/>
    <property type="molecule type" value="Genomic_DNA"/>
</dbReference>
<evidence type="ECO:0000313" key="2">
    <source>
        <dbReference type="Proteomes" id="UP001240150"/>
    </source>
</evidence>
<organism evidence="1 2">
    <name type="scientific">Actinoplanes oblitus</name>
    <dbReference type="NCBI Taxonomy" id="3040509"/>
    <lineage>
        <taxon>Bacteria</taxon>
        <taxon>Bacillati</taxon>
        <taxon>Actinomycetota</taxon>
        <taxon>Actinomycetes</taxon>
        <taxon>Micromonosporales</taxon>
        <taxon>Micromonosporaceae</taxon>
        <taxon>Actinoplanes</taxon>
    </lineage>
</organism>
<accession>A0ABY8W6M1</accession>
<dbReference type="Proteomes" id="UP001240150">
    <property type="component" value="Chromosome"/>
</dbReference>
<protein>
    <recommendedName>
        <fullName evidence="3">Transposase</fullName>
    </recommendedName>
</protein>
<sequence>MFDGFRCDRVDVGEVAAAILDFVDMWLAAMIHRRRMGGTSM</sequence>
<name>A0ABY8W6M1_9ACTN</name>